<reference evidence="1 2" key="1">
    <citation type="journal article" date="2020" name="ISME J.">
        <title>Comparative genomics reveals insights into cyanobacterial evolution and habitat adaptation.</title>
        <authorList>
            <person name="Chen M.Y."/>
            <person name="Teng W.K."/>
            <person name="Zhao L."/>
            <person name="Hu C.X."/>
            <person name="Zhou Y.K."/>
            <person name="Han B.P."/>
            <person name="Song L.R."/>
            <person name="Shu W.S."/>
        </authorList>
    </citation>
    <scope>NUCLEOTIDE SEQUENCE [LARGE SCALE GENOMIC DNA]</scope>
    <source>
        <strain evidence="1 2">FACHB-723</strain>
    </source>
</reference>
<evidence type="ECO:0000313" key="1">
    <source>
        <dbReference type="EMBL" id="MBD2189615.1"/>
    </source>
</evidence>
<evidence type="ECO:0000313" key="2">
    <source>
        <dbReference type="Proteomes" id="UP000642094"/>
    </source>
</evidence>
<organism evidence="1 2">
    <name type="scientific">Pseudanabaena mucicola FACHB-723</name>
    <dbReference type="NCBI Taxonomy" id="2692860"/>
    <lineage>
        <taxon>Bacteria</taxon>
        <taxon>Bacillati</taxon>
        <taxon>Cyanobacteriota</taxon>
        <taxon>Cyanophyceae</taxon>
        <taxon>Pseudanabaenales</taxon>
        <taxon>Pseudanabaenaceae</taxon>
        <taxon>Pseudanabaena</taxon>
    </lineage>
</organism>
<accession>A0ABR8A1J2</accession>
<dbReference type="Proteomes" id="UP000642094">
    <property type="component" value="Unassembled WGS sequence"/>
</dbReference>
<keyword evidence="2" id="KW-1185">Reference proteome</keyword>
<evidence type="ECO:0008006" key="3">
    <source>
        <dbReference type="Google" id="ProtNLM"/>
    </source>
</evidence>
<dbReference type="RefSeq" id="WP_190404438.1">
    <property type="nucleotide sequence ID" value="NZ_JACJQB010000044.1"/>
</dbReference>
<comment type="caution">
    <text evidence="1">The sequence shown here is derived from an EMBL/GenBank/DDBJ whole genome shotgun (WGS) entry which is preliminary data.</text>
</comment>
<proteinExistence type="predicted"/>
<sequence length="109" mass="12942">MNHQGDRQQQMSDAEVMTTAIVAVLYFGRNFEKARKDLSKPQYIPKMLSRSRFNRRLYRVESMLLMLFECLRQAWKQPAGQKGFVVQQKRWVVERTFATPRLTSQTLSR</sequence>
<dbReference type="EMBL" id="JACJQB010000044">
    <property type="protein sequence ID" value="MBD2189615.1"/>
    <property type="molecule type" value="Genomic_DNA"/>
</dbReference>
<name>A0ABR8A1J2_9CYAN</name>
<gene>
    <name evidence="1" type="ORF">H6F41_15890</name>
</gene>
<protein>
    <recommendedName>
        <fullName evidence="3">Transposase</fullName>
    </recommendedName>
</protein>